<keyword evidence="3" id="KW-1185">Reference proteome</keyword>
<dbReference type="OrthoDB" id="1926132at2759"/>
<feature type="region of interest" description="Disordered" evidence="1">
    <location>
        <begin position="168"/>
        <end position="196"/>
    </location>
</feature>
<dbReference type="HOGENOM" id="CLU_097723_0_0_1"/>
<feature type="compositionally biased region" description="Basic and acidic residues" evidence="1">
    <location>
        <begin position="25"/>
        <end position="34"/>
    </location>
</feature>
<feature type="compositionally biased region" description="Basic residues" evidence="1">
    <location>
        <begin position="81"/>
        <end position="90"/>
    </location>
</feature>
<organism evidence="2 3">
    <name type="scientific">Amborella trichopoda</name>
    <dbReference type="NCBI Taxonomy" id="13333"/>
    <lineage>
        <taxon>Eukaryota</taxon>
        <taxon>Viridiplantae</taxon>
        <taxon>Streptophyta</taxon>
        <taxon>Embryophyta</taxon>
        <taxon>Tracheophyta</taxon>
        <taxon>Spermatophyta</taxon>
        <taxon>Magnoliopsida</taxon>
        <taxon>Amborellales</taxon>
        <taxon>Amborellaceae</taxon>
        <taxon>Amborella</taxon>
    </lineage>
</organism>
<dbReference type="Gramene" id="ERM96258">
    <property type="protein sequence ID" value="ERM96258"/>
    <property type="gene ID" value="AMTR_s00001p00151610"/>
</dbReference>
<dbReference type="OMA" id="PQESTTC"/>
<dbReference type="EMBL" id="KI397142">
    <property type="protein sequence ID" value="ERM96258.1"/>
    <property type="molecule type" value="Genomic_DNA"/>
</dbReference>
<dbReference type="Proteomes" id="UP000017836">
    <property type="component" value="Unassembled WGS sequence"/>
</dbReference>
<feature type="compositionally biased region" description="Basic and acidic residues" evidence="1">
    <location>
        <begin position="55"/>
        <end position="69"/>
    </location>
</feature>
<evidence type="ECO:0000313" key="2">
    <source>
        <dbReference type="EMBL" id="ERM96258.1"/>
    </source>
</evidence>
<protein>
    <recommendedName>
        <fullName evidence="4">Syringolide-induced protein 14-1-1</fullName>
    </recommendedName>
</protein>
<dbReference type="PANTHER" id="PTHR34779:SF1">
    <property type="entry name" value="OS09G0542900 PROTEIN"/>
    <property type="match status" value="1"/>
</dbReference>
<gene>
    <name evidence="2" type="ORF">AMTR_s00001p00151610</name>
</gene>
<evidence type="ECO:0000313" key="3">
    <source>
        <dbReference type="Proteomes" id="UP000017836"/>
    </source>
</evidence>
<accession>W1NL66</accession>
<feature type="compositionally biased region" description="Basic and acidic residues" evidence="1">
    <location>
        <begin position="91"/>
        <end position="114"/>
    </location>
</feature>
<evidence type="ECO:0000256" key="1">
    <source>
        <dbReference type="SAM" id="MobiDB-lite"/>
    </source>
</evidence>
<dbReference type="eggNOG" id="ENOG502RXP4">
    <property type="taxonomic scope" value="Eukaryota"/>
</dbReference>
<dbReference type="KEGG" id="atr:18424187"/>
<evidence type="ECO:0008006" key="4">
    <source>
        <dbReference type="Google" id="ProtNLM"/>
    </source>
</evidence>
<feature type="compositionally biased region" description="Basic and acidic residues" evidence="1">
    <location>
        <begin position="171"/>
        <end position="196"/>
    </location>
</feature>
<feature type="region of interest" description="Disordered" evidence="1">
    <location>
        <begin position="18"/>
        <end position="143"/>
    </location>
</feature>
<proteinExistence type="predicted"/>
<reference evidence="3" key="1">
    <citation type="journal article" date="2013" name="Science">
        <title>The Amborella genome and the evolution of flowering plants.</title>
        <authorList>
            <consortium name="Amborella Genome Project"/>
        </authorList>
    </citation>
    <scope>NUCLEOTIDE SEQUENCE [LARGE SCALE GENOMIC DNA]</scope>
</reference>
<dbReference type="InterPro" id="IPR038796">
    <property type="entry name" value="At1g76070-like"/>
</dbReference>
<sequence>MEKAFKGRRGGLFAFLPKQVPCSPGHEKRLDSSSKLRSNTGKGFSGPIVSMIPAEARRKIDTNNSHRFEPTSPKVSCMGQIKHKKKRSEKKRSEKKQSEKNQPEMKEPKKKGIELSKIFQRKKGGRKIEAAPPASEPFPPHLGQMMRFSSRREAPGLANFDWRAAMVDEGGGDKECGGGEREYYSDEERESGWEVEREREEPLVAFSCPIVVAGGAAVVPRKEVNLWKRRTVEPPLPLTLRTKD</sequence>
<dbReference type="AlphaFoldDB" id="W1NL66"/>
<dbReference type="PANTHER" id="PTHR34779">
    <property type="entry name" value="OS09G0542900 PROTEIN"/>
    <property type="match status" value="1"/>
</dbReference>
<name>W1NL66_AMBTC</name>